<feature type="region of interest" description="Disordered" evidence="1">
    <location>
        <begin position="699"/>
        <end position="721"/>
    </location>
</feature>
<feature type="compositionally biased region" description="Gly residues" evidence="1">
    <location>
        <begin position="703"/>
        <end position="718"/>
    </location>
</feature>
<accession>A0A177V824</accession>
<evidence type="ECO:0000313" key="5">
    <source>
        <dbReference type="Proteomes" id="UP000836402"/>
    </source>
</evidence>
<sequence length="759" mass="81516">MLSQAASAFAVRTLAASARSSSSSAAAAAAVLRASATRRRPTASISTSAQTHLAIHRHQQHERQRQQQRQRRPRDDYLPNLAPLLTSRRAYSTAPNQNQVASTFGNSFVQFILILSKVARITLYTAIALLAVGTALFEGTHQYVERVSMPRAAQAASLARVQAEIRALLAKHVSEEELACFLSWVEEAQDEAWAPSSLVSGGTDPRLGLRGRHALRSAFIAAEWGSGLDPSFFFAKQSFFGRPTRNQESSAALQKAAATLEQGLMFAESYLIAALHEAERKGMRLPEPAVQRAQLLSTATSAQHGASVLVPEIDPTVFTLEMRLASVRERQGRPHAQQSAIESYERIFDALASASPPAESAESSVQVTSSTTPTPARLVRLATKIGTLHHTLGHRDEAESWLLRAVELASEHGAHGAEAESVSTAEVLSGTEQGSSSSWAFWKRKTSADPAPAGETLATATATAVVPSSDANLDPSPSSPGLTRALISALIGLSAWYAIPPTPGTKVASNEGISTATGTSWLASLEEATRIQSSALQLARLEQTRLSVLHHSEGKAEEEGKSVGRAERLHAAWVEMNEGTLCMHLAETLFGLQAQPRQKRAHLPPTPSSPSTSQSSPQKKFDNRYILPISWLHQASLQTAHVLETLSTPLTDAEAQFQSRARAKRDAKAGEDARAGYAAVEQALPMGYKLRPEWRSAAAAGASKGGKGADTEGEGQGQGQVEPLDLAMAVPAFRLVRDASRMQTEIHRMLEALERKGRS</sequence>
<protein>
    <submittedName>
        <fullName evidence="3">Uncharacterized protein</fullName>
    </submittedName>
</protein>
<dbReference type="EMBL" id="CAJHJG010006747">
    <property type="protein sequence ID" value="CAD6959168.1"/>
    <property type="molecule type" value="Genomic_DNA"/>
</dbReference>
<feature type="compositionally biased region" description="Low complexity" evidence="1">
    <location>
        <begin position="609"/>
        <end position="618"/>
    </location>
</feature>
<name>A0A177V824_9BASI</name>
<proteinExistence type="predicted"/>
<feature type="region of interest" description="Disordered" evidence="1">
    <location>
        <begin position="596"/>
        <end position="619"/>
    </location>
</feature>
<dbReference type="Proteomes" id="UP000836402">
    <property type="component" value="Unassembled WGS sequence"/>
</dbReference>
<comment type="caution">
    <text evidence="3">The sequence shown here is derived from an EMBL/GenBank/DDBJ whole genome shotgun (WGS) entry which is preliminary data.</text>
</comment>
<evidence type="ECO:0000313" key="3">
    <source>
        <dbReference type="EMBL" id="KAE8265006.1"/>
    </source>
</evidence>
<evidence type="ECO:0000313" key="2">
    <source>
        <dbReference type="EMBL" id="CAD6959168.1"/>
    </source>
</evidence>
<feature type="region of interest" description="Disordered" evidence="1">
    <location>
        <begin position="39"/>
        <end position="79"/>
    </location>
</feature>
<organism evidence="3 4">
    <name type="scientific">Tilletia caries</name>
    <name type="common">wheat bunt fungus</name>
    <dbReference type="NCBI Taxonomy" id="13290"/>
    <lineage>
        <taxon>Eukaryota</taxon>
        <taxon>Fungi</taxon>
        <taxon>Dikarya</taxon>
        <taxon>Basidiomycota</taxon>
        <taxon>Ustilaginomycotina</taxon>
        <taxon>Exobasidiomycetes</taxon>
        <taxon>Tilletiales</taxon>
        <taxon>Tilletiaceae</taxon>
        <taxon>Tilletia</taxon>
    </lineage>
</organism>
<dbReference type="AlphaFoldDB" id="A0A177V824"/>
<keyword evidence="5" id="KW-1185">Reference proteome</keyword>
<gene>
    <name evidence="3" type="ORF">A4X03_0g554</name>
    <name evidence="2" type="ORF">JKIAZH3_G3381</name>
</gene>
<evidence type="ECO:0000313" key="4">
    <source>
        <dbReference type="Proteomes" id="UP000077671"/>
    </source>
</evidence>
<dbReference type="EMBL" id="LWDD02000034">
    <property type="protein sequence ID" value="KAE8265006.1"/>
    <property type="molecule type" value="Genomic_DNA"/>
</dbReference>
<reference evidence="3" key="2">
    <citation type="journal article" date="2019" name="IMA Fungus">
        <title>Genome sequencing and comparison of five Tilletia species to identify candidate genes for the detection of regulated species infecting wheat.</title>
        <authorList>
            <person name="Nguyen H.D.T."/>
            <person name="Sultana T."/>
            <person name="Kesanakurti P."/>
            <person name="Hambleton S."/>
        </authorList>
    </citation>
    <scope>NUCLEOTIDE SEQUENCE</scope>
    <source>
        <strain evidence="3">DAOMC 238032</strain>
    </source>
</reference>
<reference evidence="3" key="1">
    <citation type="submission" date="2016-04" db="EMBL/GenBank/DDBJ databases">
        <authorList>
            <person name="Nguyen H.D."/>
            <person name="Kesanakurti P."/>
            <person name="Cullis J."/>
            <person name="Levesque C.A."/>
            <person name="Hambleton S."/>
        </authorList>
    </citation>
    <scope>NUCLEOTIDE SEQUENCE</scope>
    <source>
        <strain evidence="3">DAOMC 238032</strain>
    </source>
</reference>
<reference evidence="2" key="3">
    <citation type="submission" date="2020-10" db="EMBL/GenBank/DDBJ databases">
        <authorList>
            <person name="Sedaghatjoo S."/>
        </authorList>
    </citation>
    <scope>NUCLEOTIDE SEQUENCE</scope>
    <source>
        <strain evidence="2">AZH3</strain>
    </source>
</reference>
<evidence type="ECO:0000256" key="1">
    <source>
        <dbReference type="SAM" id="MobiDB-lite"/>
    </source>
</evidence>
<dbReference type="Proteomes" id="UP000077671">
    <property type="component" value="Unassembled WGS sequence"/>
</dbReference>
<feature type="compositionally biased region" description="Basic residues" evidence="1">
    <location>
        <begin position="54"/>
        <end position="72"/>
    </location>
</feature>